<keyword evidence="11" id="KW-1185">Reference proteome</keyword>
<dbReference type="EMBL" id="FOOX01000006">
    <property type="protein sequence ID" value="SFG54494.1"/>
    <property type="molecule type" value="Genomic_DNA"/>
</dbReference>
<dbReference type="Proteomes" id="UP000199337">
    <property type="component" value="Unassembled WGS sequence"/>
</dbReference>
<dbReference type="PRINTS" id="PR01490">
    <property type="entry name" value="RTXTOXIND"/>
</dbReference>
<evidence type="ECO:0000256" key="5">
    <source>
        <dbReference type="ARBA" id="ARBA00023136"/>
    </source>
</evidence>
<feature type="domain" description="CusB-like beta-barrel" evidence="9">
    <location>
        <begin position="277"/>
        <end position="369"/>
    </location>
</feature>
<evidence type="ECO:0000256" key="6">
    <source>
        <dbReference type="SAM" id="Coils"/>
    </source>
</evidence>
<gene>
    <name evidence="10" type="ORF">SAMN05660649_01929</name>
</gene>
<dbReference type="InterPro" id="IPR058792">
    <property type="entry name" value="Beta-barrel_RND_2"/>
</dbReference>
<dbReference type="PANTHER" id="PTHR30386">
    <property type="entry name" value="MEMBRANE FUSION SUBUNIT OF EMRAB-TOLC MULTIDRUG EFFLUX PUMP"/>
    <property type="match status" value="1"/>
</dbReference>
<dbReference type="OrthoDB" id="9778236at2"/>
<dbReference type="RefSeq" id="WP_092471076.1">
    <property type="nucleotide sequence ID" value="NZ_FOOX01000006.1"/>
</dbReference>
<keyword evidence="6" id="KW-0175">Coiled coil</keyword>
<evidence type="ECO:0000259" key="9">
    <source>
        <dbReference type="Pfam" id="PF25954"/>
    </source>
</evidence>
<protein>
    <submittedName>
        <fullName evidence="10">Membrane fusion protein, multidrug efflux system</fullName>
    </submittedName>
</protein>
<keyword evidence="4 7" id="KW-1133">Transmembrane helix</keyword>
<keyword evidence="5 7" id="KW-0472">Membrane</keyword>
<feature type="transmembrane region" description="Helical" evidence="7">
    <location>
        <begin position="23"/>
        <end position="45"/>
    </location>
</feature>
<sequence length="370" mass="39828">MTNPTTPANISVDKPKKKLISKVIRMGILTLVVIAIAIFGMRWYIQLKTTVTTDNAKVSADLVNISAEVSGRLTDVYVQEGDTVEAGKILARLDDSQYRINASQAEAAWELSKIAVTNLSNDIKSAQLTVTKAESALSAAKAQADINKLAMEDAQRILDKNMVLYQNEAVPEETLDNYTIKYETAVKALEAANANVTSAQDSVAAAQTQLDTLNKTGSATYAAQEKQAKATYDNAQLALAHTAIKSPISGSVVKVVALKGQNINSGTSLFTIVNPERVWVLANIEEKNIARIHIGDQVKIVVDAYPNIVFDGLVEEIGGATQSSFSILPTENTSGNYTKVAQRLPIKISVAQQDHKLKPGMSAVVTIKTQ</sequence>
<keyword evidence="3 7" id="KW-0812">Transmembrane</keyword>
<feature type="domain" description="Multidrug resistance protein MdtA-like barrel-sandwich hybrid" evidence="8">
    <location>
        <begin position="63"/>
        <end position="273"/>
    </location>
</feature>
<evidence type="ECO:0000259" key="8">
    <source>
        <dbReference type="Pfam" id="PF25917"/>
    </source>
</evidence>
<evidence type="ECO:0000256" key="7">
    <source>
        <dbReference type="SAM" id="Phobius"/>
    </source>
</evidence>
<evidence type="ECO:0000256" key="1">
    <source>
        <dbReference type="ARBA" id="ARBA00004167"/>
    </source>
</evidence>
<evidence type="ECO:0000256" key="2">
    <source>
        <dbReference type="ARBA" id="ARBA00009477"/>
    </source>
</evidence>
<organism evidence="10 11">
    <name type="scientific">Desulfotruncus arcticus DSM 17038</name>
    <dbReference type="NCBI Taxonomy" id="1121424"/>
    <lineage>
        <taxon>Bacteria</taxon>
        <taxon>Bacillati</taxon>
        <taxon>Bacillota</taxon>
        <taxon>Clostridia</taxon>
        <taxon>Eubacteriales</taxon>
        <taxon>Desulfallaceae</taxon>
        <taxon>Desulfotruncus</taxon>
    </lineage>
</organism>
<evidence type="ECO:0000256" key="3">
    <source>
        <dbReference type="ARBA" id="ARBA00022692"/>
    </source>
</evidence>
<proteinExistence type="inferred from homology"/>
<dbReference type="Gene3D" id="1.10.287.470">
    <property type="entry name" value="Helix hairpin bin"/>
    <property type="match status" value="1"/>
</dbReference>
<reference evidence="11" key="1">
    <citation type="submission" date="2016-10" db="EMBL/GenBank/DDBJ databases">
        <authorList>
            <person name="Varghese N."/>
            <person name="Submissions S."/>
        </authorList>
    </citation>
    <scope>NUCLEOTIDE SEQUENCE [LARGE SCALE GENOMIC DNA]</scope>
    <source>
        <strain evidence="11">DSM 17038</strain>
    </source>
</reference>
<dbReference type="GO" id="GO:0055085">
    <property type="term" value="P:transmembrane transport"/>
    <property type="evidence" value="ECO:0007669"/>
    <property type="project" value="InterPro"/>
</dbReference>
<comment type="subcellular location">
    <subcellularLocation>
        <location evidence="1">Membrane</location>
        <topology evidence="1">Single-pass membrane protein</topology>
    </subcellularLocation>
</comment>
<dbReference type="AlphaFoldDB" id="A0A1I2SNZ1"/>
<evidence type="ECO:0000313" key="10">
    <source>
        <dbReference type="EMBL" id="SFG54494.1"/>
    </source>
</evidence>
<dbReference type="GO" id="GO:0016020">
    <property type="term" value="C:membrane"/>
    <property type="evidence" value="ECO:0007669"/>
    <property type="project" value="UniProtKB-SubCell"/>
</dbReference>
<dbReference type="Gene3D" id="2.40.50.100">
    <property type="match status" value="1"/>
</dbReference>
<name>A0A1I2SNZ1_9FIRM</name>
<accession>A0A1I2SNZ1</accession>
<dbReference type="InterPro" id="IPR050739">
    <property type="entry name" value="MFP"/>
</dbReference>
<dbReference type="Pfam" id="PF25917">
    <property type="entry name" value="BSH_RND"/>
    <property type="match status" value="1"/>
</dbReference>
<dbReference type="STRING" id="341036.SAMN05660649_01929"/>
<dbReference type="Pfam" id="PF25954">
    <property type="entry name" value="Beta-barrel_RND_2"/>
    <property type="match status" value="1"/>
</dbReference>
<evidence type="ECO:0000256" key="4">
    <source>
        <dbReference type="ARBA" id="ARBA00022989"/>
    </source>
</evidence>
<evidence type="ECO:0000313" key="11">
    <source>
        <dbReference type="Proteomes" id="UP000199337"/>
    </source>
</evidence>
<dbReference type="SUPFAM" id="SSF111369">
    <property type="entry name" value="HlyD-like secretion proteins"/>
    <property type="match status" value="2"/>
</dbReference>
<comment type="similarity">
    <text evidence="2">Belongs to the membrane fusion protein (MFP) (TC 8.A.1) family.</text>
</comment>
<feature type="coiled-coil region" evidence="6">
    <location>
        <begin position="175"/>
        <end position="209"/>
    </location>
</feature>
<dbReference type="InterPro" id="IPR058625">
    <property type="entry name" value="MdtA-like_BSH"/>
</dbReference>
<dbReference type="PANTHER" id="PTHR30386:SF26">
    <property type="entry name" value="TRANSPORT PROTEIN COMB"/>
    <property type="match status" value="1"/>
</dbReference>
<dbReference type="Gene3D" id="2.40.30.170">
    <property type="match status" value="1"/>
</dbReference>